<protein>
    <submittedName>
        <fullName evidence="1">Shikimate dehydrogenase</fullName>
    </submittedName>
</protein>
<dbReference type="Proteomes" id="UP000250462">
    <property type="component" value="Unassembled WGS sequence"/>
</dbReference>
<dbReference type="EMBL" id="QMIG01000006">
    <property type="protein sequence ID" value="RAW15468.1"/>
    <property type="molecule type" value="Genomic_DNA"/>
</dbReference>
<dbReference type="InterPro" id="IPR036291">
    <property type="entry name" value="NAD(P)-bd_dom_sf"/>
</dbReference>
<dbReference type="Gene3D" id="3.40.50.10860">
    <property type="entry name" value="Leucine Dehydrogenase, chain A, domain 1"/>
    <property type="match status" value="1"/>
</dbReference>
<comment type="caution">
    <text evidence="1">The sequence shown here is derived from an EMBL/GenBank/DDBJ whole genome shotgun (WGS) entry which is preliminary data.</text>
</comment>
<sequence>MEPDRDADRAVRFGFIGVTASRSSINKVFPLWATELGLNEARLEPVDLALDTSRERYRTVVEDIARDPWHYGALVTSHKVRLHRATVDMFDELDPVAELTGEISCISKRAGRLRGHAKDTLTAGRSLEEFVPPGHFADGAEVLCLGAGGSGLAISLYLASRPDPSDRPDRITLVNRGAERLDECRVIHQQMDGPQPPPEFSYIANAEPEVNDQLMAELPPGSLVINATGLGKDMPGSPITDAGLFPHRGVVWEINYRGDLHFLHQARAQERERELTVEDGWRYFVHGWTAATEEVFDLELDRETVERLSSIAAEVRT</sequence>
<evidence type="ECO:0000313" key="1">
    <source>
        <dbReference type="EMBL" id="RAW15468.1"/>
    </source>
</evidence>
<reference evidence="1 2" key="1">
    <citation type="submission" date="2018-06" db="EMBL/GenBank/DDBJ databases">
        <title>Phytoactinopolyspora halophila sp. nov., a novel halophilic actinomycete isolated from a saline soil in China.</title>
        <authorList>
            <person name="Tang S.-K."/>
        </authorList>
    </citation>
    <scope>NUCLEOTIDE SEQUENCE [LARGE SCALE GENOMIC DNA]</scope>
    <source>
        <strain evidence="1 2">YIM 96934</strain>
    </source>
</reference>
<proteinExistence type="predicted"/>
<dbReference type="RefSeq" id="WP_112258071.1">
    <property type="nucleotide sequence ID" value="NZ_QMIG01000006.1"/>
</dbReference>
<gene>
    <name evidence="1" type="ORF">DPM12_09505</name>
</gene>
<dbReference type="AlphaFoldDB" id="A0A329QXW3"/>
<organism evidence="1 2">
    <name type="scientific">Phytoactinopolyspora halophila</name>
    <dbReference type="NCBI Taxonomy" id="1981511"/>
    <lineage>
        <taxon>Bacteria</taxon>
        <taxon>Bacillati</taxon>
        <taxon>Actinomycetota</taxon>
        <taxon>Actinomycetes</taxon>
        <taxon>Jiangellales</taxon>
        <taxon>Jiangellaceae</taxon>
        <taxon>Phytoactinopolyspora</taxon>
    </lineage>
</organism>
<dbReference type="Gene3D" id="3.40.50.720">
    <property type="entry name" value="NAD(P)-binding Rossmann-like Domain"/>
    <property type="match status" value="1"/>
</dbReference>
<dbReference type="SUPFAM" id="SSF51735">
    <property type="entry name" value="NAD(P)-binding Rossmann-fold domains"/>
    <property type="match status" value="1"/>
</dbReference>
<accession>A0A329QXW3</accession>
<evidence type="ECO:0000313" key="2">
    <source>
        <dbReference type="Proteomes" id="UP000250462"/>
    </source>
</evidence>
<dbReference type="OrthoDB" id="8990234at2"/>
<name>A0A329QXW3_9ACTN</name>
<keyword evidence="2" id="KW-1185">Reference proteome</keyword>